<keyword evidence="2" id="KW-1185">Reference proteome</keyword>
<evidence type="ECO:0000313" key="1">
    <source>
        <dbReference type="EMBL" id="GAA1753114.1"/>
    </source>
</evidence>
<evidence type="ECO:0000313" key="2">
    <source>
        <dbReference type="Proteomes" id="UP001501057"/>
    </source>
</evidence>
<name>A0ABN2KDA7_9ACTN</name>
<gene>
    <name evidence="1" type="ORF">GCM10009710_36010</name>
</gene>
<dbReference type="Proteomes" id="UP001501057">
    <property type="component" value="Unassembled WGS sequence"/>
</dbReference>
<dbReference type="NCBIfam" id="NF045659">
    <property type="entry name" value="DiMArgaseDdahMtb"/>
    <property type="match status" value="1"/>
</dbReference>
<comment type="caution">
    <text evidence="1">The sequence shown here is derived from an EMBL/GenBank/DDBJ whole genome shotgun (WGS) entry which is preliminary data.</text>
</comment>
<protein>
    <submittedName>
        <fullName evidence="1">Arginine deiminase-related protein</fullName>
    </submittedName>
</protein>
<dbReference type="RefSeq" id="WP_344204122.1">
    <property type="nucleotide sequence ID" value="NZ_BAAAME010000010.1"/>
</dbReference>
<organism evidence="1 2">
    <name type="scientific">Aeromicrobium alkaliterrae</name>
    <dbReference type="NCBI Taxonomy" id="302168"/>
    <lineage>
        <taxon>Bacteria</taxon>
        <taxon>Bacillati</taxon>
        <taxon>Actinomycetota</taxon>
        <taxon>Actinomycetes</taxon>
        <taxon>Propionibacteriales</taxon>
        <taxon>Nocardioidaceae</taxon>
        <taxon>Aeromicrobium</taxon>
    </lineage>
</organism>
<sequence length="290" mass="31346">MTVLDPHRPAPAVRASPSRSARTRTYAMCRPTEFAVDYAINPWMDPSRPVDRARALSQWEGLLATYRSLGHAVAVVEPIVGAPDMVFAANGALVVGDVAYGSSFRFAEREAEAAAYASWLRSQGLHLVPATHPAEGEGDFLVLGHVVLAGTGFRTSLAAHVEAATVIDRPFVTLELVDPAFYHLDVALGVLDDGRGEAPADIAYYPGAFSLHSRRTLRELFPDALLVTRDEARSFGLNLVSDGLNVVLPQEATTLAGRLHQRGYQPVPVELDEFLKSGGSVKCCTMERHA</sequence>
<dbReference type="SUPFAM" id="SSF55909">
    <property type="entry name" value="Pentein"/>
    <property type="match status" value="1"/>
</dbReference>
<dbReference type="EMBL" id="BAAAME010000010">
    <property type="protein sequence ID" value="GAA1753114.1"/>
    <property type="molecule type" value="Genomic_DNA"/>
</dbReference>
<accession>A0ABN2KDA7</accession>
<dbReference type="Gene3D" id="3.75.10.10">
    <property type="entry name" value="L-arginine/glycine Amidinotransferase, Chain A"/>
    <property type="match status" value="1"/>
</dbReference>
<proteinExistence type="predicted"/>
<reference evidence="1 2" key="1">
    <citation type="journal article" date="2019" name="Int. J. Syst. Evol. Microbiol.">
        <title>The Global Catalogue of Microorganisms (GCM) 10K type strain sequencing project: providing services to taxonomists for standard genome sequencing and annotation.</title>
        <authorList>
            <consortium name="The Broad Institute Genomics Platform"/>
            <consortium name="The Broad Institute Genome Sequencing Center for Infectious Disease"/>
            <person name="Wu L."/>
            <person name="Ma J."/>
        </authorList>
    </citation>
    <scope>NUCLEOTIDE SEQUENCE [LARGE SCALE GENOMIC DNA]</scope>
    <source>
        <strain evidence="1 2">JCM 13518</strain>
    </source>
</reference>